<keyword evidence="3" id="KW-0378">Hydrolase</keyword>
<keyword evidence="1" id="KW-0812">Transmembrane</keyword>
<dbReference type="KEGG" id="cld:CLSPO_c18660"/>
<keyword evidence="1" id="KW-0472">Membrane</keyword>
<organism evidence="3 4">
    <name type="scientific">Clostridium sporogenes</name>
    <dbReference type="NCBI Taxonomy" id="1509"/>
    <lineage>
        <taxon>Bacteria</taxon>
        <taxon>Bacillati</taxon>
        <taxon>Bacillota</taxon>
        <taxon>Clostridia</taxon>
        <taxon>Eubacteriales</taxon>
        <taxon>Clostridiaceae</taxon>
        <taxon>Clostridium</taxon>
    </lineage>
</organism>
<name>A0A7U4JNV2_CLOSG</name>
<evidence type="ECO:0000259" key="2">
    <source>
        <dbReference type="PROSITE" id="PS51494"/>
    </source>
</evidence>
<dbReference type="GO" id="GO:0016787">
    <property type="term" value="F:hydrolase activity"/>
    <property type="evidence" value="ECO:0007669"/>
    <property type="project" value="UniProtKB-KW"/>
</dbReference>
<reference evidence="3 4" key="1">
    <citation type="journal article" date="2015" name="PLoS ONE">
        <title>A universal mariner transposon system for forward genetic studies in the genus clostridium.</title>
        <authorList>
            <person name="Zhang Y."/>
            <person name="Grosse-Honebrink A."/>
            <person name="Minton N.P."/>
        </authorList>
    </citation>
    <scope>NUCLEOTIDE SEQUENCE [LARGE SCALE GENOMIC DNA]</scope>
    <source>
        <strain evidence="3 4">NCIMB 10696</strain>
    </source>
</reference>
<evidence type="ECO:0000256" key="1">
    <source>
        <dbReference type="SAM" id="Phobius"/>
    </source>
</evidence>
<sequence length="457" mass="50794">MLRIKDMSKILFAAYSTKNWILKKIYYSIIIFERGNLRINKILRQEVKVMDRNKKKFLSFFLIPILLISLFTYYKIHHIPTTIFVREGERVKNDSFIKLTEDISADCTVSDIKSKNKKMNVKILGMVPVKSVSLKPVSKDIMLYPGGKPVGVKLNTKGVLVIALSDIETEEGKMQSPAAVSGIQIGDSIININGKEITNSEDVEKEIRNCEGKDLKIVAYRKGEKIIKNVKPEKGKKDNNYKIGLWVRDSTAGVGTLTFYHDKTKKFAALGHPITDVDTGTILTIDSGEIVPSSIVSIKKGIKGNPGELKGIFLDEDLVLGNIENNTECGIFGTANIKLSNKKYEKPMKVALRNEIKEGPAQILTTLEGEDPSLYNIEIQKLLSQDKPGPKSMIIKVTDENLIKKTGGIVQGMSGSPIIQNDKIVGAVTHVLINKPDVGYGIYIEWMLKDAGILDNN</sequence>
<dbReference type="Pfam" id="PF05580">
    <property type="entry name" value="Peptidase_S55"/>
    <property type="match status" value="1"/>
</dbReference>
<feature type="domain" description="Peptidase S55" evidence="2">
    <location>
        <begin position="224"/>
        <end position="457"/>
    </location>
</feature>
<keyword evidence="1" id="KW-1133">Transmembrane helix</keyword>
<dbReference type="Gene3D" id="2.30.42.10">
    <property type="match status" value="1"/>
</dbReference>
<proteinExistence type="predicted"/>
<dbReference type="InterPro" id="IPR001478">
    <property type="entry name" value="PDZ"/>
</dbReference>
<dbReference type="AlphaFoldDB" id="A0A7U4JNV2"/>
<dbReference type="InterPro" id="IPR036034">
    <property type="entry name" value="PDZ_sf"/>
</dbReference>
<dbReference type="EC" id="3.4.21.116" evidence="3"/>
<dbReference type="SMART" id="SM00228">
    <property type="entry name" value="PDZ"/>
    <property type="match status" value="1"/>
</dbReference>
<feature type="transmembrane region" description="Helical" evidence="1">
    <location>
        <begin position="57"/>
        <end position="76"/>
    </location>
</feature>
<gene>
    <name evidence="3" type="primary">spoIVB</name>
    <name evidence="3" type="ORF">CLSPO_c18660</name>
</gene>
<protein>
    <submittedName>
        <fullName evidence="3">SpoIVB peptidase</fullName>
        <ecNumber evidence="3">3.4.21.116</ecNumber>
    </submittedName>
</protein>
<dbReference type="InterPro" id="IPR008763">
    <property type="entry name" value="Peptidase_S55"/>
</dbReference>
<evidence type="ECO:0000313" key="4">
    <source>
        <dbReference type="Proteomes" id="UP000033052"/>
    </source>
</evidence>
<dbReference type="Proteomes" id="UP000033052">
    <property type="component" value="Chromosome"/>
</dbReference>
<dbReference type="InterPro" id="IPR014219">
    <property type="entry name" value="SpoIVB"/>
</dbReference>
<dbReference type="PROSITE" id="PS51494">
    <property type="entry name" value="SPOIVB"/>
    <property type="match status" value="1"/>
</dbReference>
<dbReference type="NCBIfam" id="TIGR02860">
    <property type="entry name" value="spore_IV_B"/>
    <property type="match status" value="1"/>
</dbReference>
<dbReference type="SUPFAM" id="SSF50156">
    <property type="entry name" value="PDZ domain-like"/>
    <property type="match status" value="1"/>
</dbReference>
<dbReference type="EMBL" id="CP009225">
    <property type="protein sequence ID" value="AKC62586.1"/>
    <property type="molecule type" value="Genomic_DNA"/>
</dbReference>
<accession>A0A7U4JNV2</accession>
<evidence type="ECO:0000313" key="3">
    <source>
        <dbReference type="EMBL" id="AKC62586.1"/>
    </source>
</evidence>
<dbReference type="Pfam" id="PF13180">
    <property type="entry name" value="PDZ_2"/>
    <property type="match status" value="1"/>
</dbReference>